<evidence type="ECO:0000256" key="3">
    <source>
        <dbReference type="ARBA" id="ARBA00022691"/>
    </source>
</evidence>
<keyword evidence="8 12" id="KW-0456">Lyase</keyword>
<comment type="similarity">
    <text evidence="2 12">Belongs to the eukaryotic AdoMetDC family.</text>
</comment>
<feature type="modified residue" description="Pyruvic acid (Ser); by autocatalysis" evidence="15">
    <location>
        <position position="62"/>
    </location>
</feature>
<keyword evidence="19" id="KW-1185">Reference proteome</keyword>
<evidence type="ECO:0000256" key="4">
    <source>
        <dbReference type="ARBA" id="ARBA00022793"/>
    </source>
</evidence>
<dbReference type="GO" id="GO:0004014">
    <property type="term" value="F:adenosylmethionine decarboxylase activity"/>
    <property type="evidence" value="ECO:0007669"/>
    <property type="project" value="UniProtKB-EC"/>
</dbReference>
<evidence type="ECO:0000256" key="5">
    <source>
        <dbReference type="ARBA" id="ARBA00023066"/>
    </source>
</evidence>
<dbReference type="Pfam" id="PF01536">
    <property type="entry name" value="SAM_decarbox"/>
    <property type="match status" value="1"/>
</dbReference>
<accession>A0A843UU57</accession>
<dbReference type="OrthoDB" id="1068353at2759"/>
<reference evidence="18" key="1">
    <citation type="submission" date="2017-07" db="EMBL/GenBank/DDBJ databases">
        <title>Taro Niue Genome Assembly and Annotation.</title>
        <authorList>
            <person name="Atibalentja N."/>
            <person name="Keating K."/>
            <person name="Fields C.J."/>
        </authorList>
    </citation>
    <scope>NUCLEOTIDE SEQUENCE</scope>
    <source>
        <strain evidence="18">Niue_2</strain>
        <tissue evidence="18">Leaf</tissue>
    </source>
</reference>
<evidence type="ECO:0000256" key="10">
    <source>
        <dbReference type="ARBA" id="ARBA00023317"/>
    </source>
</evidence>
<evidence type="ECO:0000256" key="9">
    <source>
        <dbReference type="ARBA" id="ARBA00023270"/>
    </source>
</evidence>
<dbReference type="EC" id="4.1.1.50" evidence="12"/>
<dbReference type="InterPro" id="IPR001985">
    <property type="entry name" value="S-AdoMet_decarboxylase_euk"/>
</dbReference>
<evidence type="ECO:0000256" key="15">
    <source>
        <dbReference type="PIRSR" id="PIRSR001355-3"/>
    </source>
</evidence>
<comment type="cofactor">
    <cofactor evidence="12">
        <name>pyruvate</name>
        <dbReference type="ChEBI" id="CHEBI:15361"/>
    </cofactor>
    <text evidence="12">Binds 1 pyruvoyl group covalently per subunit.</text>
</comment>
<keyword evidence="5 12" id="KW-0745">Spermidine biosynthesis</keyword>
<feature type="binding site" evidence="14">
    <location>
        <position position="61"/>
    </location>
    <ligand>
        <name>substrate</name>
    </ligand>
</feature>
<dbReference type="GO" id="GO:0006597">
    <property type="term" value="P:spermine biosynthetic process"/>
    <property type="evidence" value="ECO:0007669"/>
    <property type="project" value="InterPro"/>
</dbReference>
<evidence type="ECO:0000313" key="19">
    <source>
        <dbReference type="Proteomes" id="UP000652761"/>
    </source>
</evidence>
<organism evidence="18 19">
    <name type="scientific">Colocasia esculenta</name>
    <name type="common">Wild taro</name>
    <name type="synonym">Arum esculentum</name>
    <dbReference type="NCBI Taxonomy" id="4460"/>
    <lineage>
        <taxon>Eukaryota</taxon>
        <taxon>Viridiplantae</taxon>
        <taxon>Streptophyta</taxon>
        <taxon>Embryophyta</taxon>
        <taxon>Tracheophyta</taxon>
        <taxon>Spermatophyta</taxon>
        <taxon>Magnoliopsida</taxon>
        <taxon>Liliopsida</taxon>
        <taxon>Araceae</taxon>
        <taxon>Aroideae</taxon>
        <taxon>Colocasieae</taxon>
        <taxon>Colocasia</taxon>
    </lineage>
</organism>
<dbReference type="AlphaFoldDB" id="A0A843UU57"/>
<dbReference type="InterPro" id="IPR016067">
    <property type="entry name" value="S-AdoMet_deCO2ase_core"/>
</dbReference>
<feature type="binding site" evidence="14">
    <location>
        <position position="6"/>
    </location>
    <ligand>
        <name>substrate</name>
    </ligand>
</feature>
<keyword evidence="3 12" id="KW-0949">S-adenosyl-L-methionine</keyword>
<sequence length="349" mass="38351">MAATGFEGFEKRLELHFSGDDPLGLRRLLGFESLERVLHAVQCSIVSAVGNRHVDAYVLSESSLFVYPNRIVIKTCGTTQLLRSVPCLLDKTGELGLRLQRCRYTRGSFIFPHAQPFPHSSFREEVLYLEENLPGSLCYRKARVLPSKTSHSWHVYAASERDDDALPEEDDGGEDVLGTFTLEVCMTQLDRALARRFYRRRTDVSGGDVAGKEMTASAGIGGINPRALVCDFAFDPCGYSMNGIDGDCYSTIHVTPEDECSYASFECVEATGGGYAGVSDVLRSVVRVFRPGTLSVSVCVMGGRGDDLPGWSLVADSLKKLGYKRRGRAVEDFPGAGTIVYQTFTAHRK</sequence>
<gene>
    <name evidence="18" type="ORF">Taro_016830</name>
</gene>
<evidence type="ECO:0000256" key="1">
    <source>
        <dbReference type="ARBA" id="ARBA00004911"/>
    </source>
</evidence>
<evidence type="ECO:0000256" key="14">
    <source>
        <dbReference type="PIRSR" id="PIRSR001355-2"/>
    </source>
</evidence>
<feature type="active site" description="Schiff-base intermediate with substrate; via pyruvic acid" evidence="13">
    <location>
        <position position="62"/>
    </location>
</feature>
<evidence type="ECO:0000256" key="16">
    <source>
        <dbReference type="PIRSR" id="PIRSR001355-4"/>
    </source>
</evidence>
<evidence type="ECO:0000256" key="6">
    <source>
        <dbReference type="ARBA" id="ARBA00023115"/>
    </source>
</evidence>
<dbReference type="FunFam" id="3.60.90.10:FF:000002">
    <property type="entry name" value="S-adenosylmethionine decarboxylase proenzyme"/>
    <property type="match status" value="1"/>
</dbReference>
<dbReference type="InterPro" id="IPR018166">
    <property type="entry name" value="S-AdoMet_deCO2ase_CS"/>
</dbReference>
<evidence type="ECO:0000256" key="13">
    <source>
        <dbReference type="PIRSR" id="PIRSR001355-1"/>
    </source>
</evidence>
<feature type="binding site" evidence="14">
    <location>
        <position position="257"/>
    </location>
    <ligand>
        <name>substrate</name>
    </ligand>
</feature>
<keyword evidence="9 12" id="KW-0704">Schiff base</keyword>
<dbReference type="GO" id="GO:0005829">
    <property type="term" value="C:cytosol"/>
    <property type="evidence" value="ECO:0007669"/>
    <property type="project" value="TreeGrafter"/>
</dbReference>
<dbReference type="SUPFAM" id="SSF56276">
    <property type="entry name" value="S-adenosylmethionine decarboxylase"/>
    <property type="match status" value="1"/>
</dbReference>
<keyword evidence="6 12" id="KW-0620">Polyamine biosynthesis</keyword>
<dbReference type="Gene3D" id="3.60.90.10">
    <property type="entry name" value="S-adenosylmethionine decarboxylase"/>
    <property type="match status" value="1"/>
</dbReference>
<name>A0A843UU57_COLES</name>
<feature type="chain" id="PRO_5042321615" description="S-adenosylmethionine decarboxylase alpha chain" evidence="17">
    <location>
        <begin position="62"/>
        <end position="349"/>
    </location>
</feature>
<evidence type="ECO:0000256" key="8">
    <source>
        <dbReference type="ARBA" id="ARBA00023239"/>
    </source>
</evidence>
<keyword evidence="16" id="KW-0068">Autocatalytic cleavage</keyword>
<evidence type="ECO:0000256" key="17">
    <source>
        <dbReference type="PIRSR" id="PIRSR001355-5"/>
    </source>
</evidence>
<proteinExistence type="inferred from homology"/>
<keyword evidence="4 12" id="KW-0210">Decarboxylase</keyword>
<feature type="active site" description="Proton acceptor; for processing activity" evidence="13">
    <location>
        <position position="240"/>
    </location>
</feature>
<dbReference type="Gene3D" id="3.30.360.50">
    <property type="entry name" value="S-adenosylmethionine decarboxylase"/>
    <property type="match status" value="1"/>
</dbReference>
<dbReference type="PROSITE" id="PS01336">
    <property type="entry name" value="ADOMETDC"/>
    <property type="match status" value="1"/>
</dbReference>
<feature type="site" description="Cleavage (non-hydrolytic); by autolysis" evidence="16">
    <location>
        <begin position="61"/>
        <end position="62"/>
    </location>
</feature>
<dbReference type="NCBIfam" id="TIGR00535">
    <property type="entry name" value="SAM_DCase"/>
    <property type="match status" value="1"/>
</dbReference>
<evidence type="ECO:0000256" key="12">
    <source>
        <dbReference type="PIRNR" id="PIRNR001355"/>
    </source>
</evidence>
<evidence type="ECO:0000256" key="2">
    <source>
        <dbReference type="ARBA" id="ARBA00008466"/>
    </source>
</evidence>
<dbReference type="SMR" id="A0A843UU57"/>
<evidence type="ECO:0000256" key="11">
    <source>
        <dbReference type="ARBA" id="ARBA00048112"/>
    </source>
</evidence>
<dbReference type="PANTHER" id="PTHR11570">
    <property type="entry name" value="S-ADENOSYLMETHIONINE DECARBOXYLASE"/>
    <property type="match status" value="1"/>
</dbReference>
<comment type="pathway">
    <text evidence="1 12">Amine and polyamine biosynthesis; S-adenosylmethioninamine biosynthesis; S-adenosylmethioninamine from S-adenosyl-L-methionine: step 1/1.</text>
</comment>
<feature type="active site" description="Proton acceptor; for processing activity" evidence="13">
    <location>
        <position position="253"/>
    </location>
</feature>
<evidence type="ECO:0000313" key="18">
    <source>
        <dbReference type="EMBL" id="MQL84323.1"/>
    </source>
</evidence>
<protein>
    <recommendedName>
        <fullName evidence="12">S-adenosylmethionine decarboxylase proenzyme</fullName>
        <ecNumber evidence="12">4.1.1.50</ecNumber>
    </recommendedName>
</protein>
<dbReference type="InterPro" id="IPR048283">
    <property type="entry name" value="AdoMetDC-like"/>
</dbReference>
<dbReference type="EMBL" id="NMUH01000754">
    <property type="protein sequence ID" value="MQL84323.1"/>
    <property type="molecule type" value="Genomic_DNA"/>
</dbReference>
<dbReference type="UniPathway" id="UPA00331">
    <property type="reaction ID" value="UER00451"/>
</dbReference>
<feature type="chain" id="PRO_5042321614" description="S-adenosylmethionine decarboxylase beta chain" evidence="17">
    <location>
        <begin position="1"/>
        <end position="61"/>
    </location>
</feature>
<dbReference type="Proteomes" id="UP000652761">
    <property type="component" value="Unassembled WGS sequence"/>
</dbReference>
<dbReference type="GO" id="GO:0008295">
    <property type="term" value="P:spermidine biosynthetic process"/>
    <property type="evidence" value="ECO:0007669"/>
    <property type="project" value="UniProtKB-KW"/>
</dbReference>
<evidence type="ECO:0000256" key="7">
    <source>
        <dbReference type="ARBA" id="ARBA00023145"/>
    </source>
</evidence>
<feature type="binding site" evidence="14">
    <location>
        <position position="234"/>
    </location>
    <ligand>
        <name>substrate</name>
    </ligand>
</feature>
<dbReference type="PANTHER" id="PTHR11570:SF38">
    <property type="entry name" value="S-ADENOSYLMETHIONINE DECARBOXYLASE PROENZYME 4"/>
    <property type="match status" value="1"/>
</dbReference>
<comment type="caution">
    <text evidence="18">The sequence shown here is derived from an EMBL/GenBank/DDBJ whole genome shotgun (WGS) entry which is preliminary data.</text>
</comment>
<dbReference type="PIRSF" id="PIRSF001355">
    <property type="entry name" value="S-AdenosylMet_decarboxylase"/>
    <property type="match status" value="1"/>
</dbReference>
<keyword evidence="7 12" id="KW-0865">Zymogen</keyword>
<feature type="active site" description="Proton donor; for catalytic activity" evidence="13">
    <location>
        <position position="76"/>
    </location>
</feature>
<keyword evidence="10 12" id="KW-0670">Pyruvate</keyword>
<comment type="catalytic activity">
    <reaction evidence="11 12">
        <text>S-adenosyl-L-methionine + H(+) = S-adenosyl 3-(methylsulfanyl)propylamine + CO2</text>
        <dbReference type="Rhea" id="RHEA:15981"/>
        <dbReference type="ChEBI" id="CHEBI:15378"/>
        <dbReference type="ChEBI" id="CHEBI:16526"/>
        <dbReference type="ChEBI" id="CHEBI:57443"/>
        <dbReference type="ChEBI" id="CHEBI:59789"/>
        <dbReference type="EC" id="4.1.1.50"/>
    </reaction>
</comment>